<keyword evidence="2" id="KW-0813">Transport</keyword>
<feature type="transmembrane region" description="Helical" evidence="7">
    <location>
        <begin position="21"/>
        <end position="44"/>
    </location>
</feature>
<feature type="transmembrane region" description="Helical" evidence="7">
    <location>
        <begin position="130"/>
        <end position="148"/>
    </location>
</feature>
<keyword evidence="5 7" id="KW-1133">Transmembrane helix</keyword>
<feature type="transmembrane region" description="Helical" evidence="7">
    <location>
        <begin position="362"/>
        <end position="385"/>
    </location>
</feature>
<organism evidence="9 10">
    <name type="scientific">Caproicibacterium argilliputei</name>
    <dbReference type="NCBI Taxonomy" id="3030016"/>
    <lineage>
        <taxon>Bacteria</taxon>
        <taxon>Bacillati</taxon>
        <taxon>Bacillota</taxon>
        <taxon>Clostridia</taxon>
        <taxon>Eubacteriales</taxon>
        <taxon>Oscillospiraceae</taxon>
        <taxon>Caproicibacterium</taxon>
    </lineage>
</organism>
<dbReference type="Gene3D" id="1.20.1740.10">
    <property type="entry name" value="Amino acid/polyamine transporter I"/>
    <property type="match status" value="1"/>
</dbReference>
<dbReference type="AlphaFoldDB" id="A0AA97DA91"/>
<comment type="subcellular location">
    <subcellularLocation>
        <location evidence="1">Membrane</location>
        <topology evidence="1">Multi-pass membrane protein</topology>
    </subcellularLocation>
</comment>
<keyword evidence="4" id="KW-0029">Amino-acid transport</keyword>
<dbReference type="GO" id="GO:0055085">
    <property type="term" value="P:transmembrane transport"/>
    <property type="evidence" value="ECO:0007669"/>
    <property type="project" value="InterPro"/>
</dbReference>
<sequence>MQSIQNSSYQNTASSRRLNAFTLAGLGIGSIIGSGFFLGCALPIQQAGPSVVLTFLICGFLFSQVLAAMTGISMNRPITGSFKVYAEQFLGKYIGFVTGWVIFFANVLAIASEAVAAAIFLQYWLPQVPLAPLACLILLLVIGINSLNTEKFGLVESVMAVIKIAVLLLFLVICFRFLTARGITARPSPFQSVKTFFPHGISGLLQSMLVVVFTFAGVSTVAMATANVQNPAKDVPKASIAMTGGTVTLYTLTILCIICILDWHTIQTDRSPLVLVLQKIGISWAPAAMNAVVLIAALSVMVGNYFGSVQVLASLAEAGEAPASLSKTTASGFYRHAWLTTGLLIFAVVALSFFVSAKLFNYLISASSYFTFFNWSINLVIFLLWQKEKRPEESLSSPLSLGRPGAWVTLLLLAILAVFSLLVPDFRVGFYAAALLFLLISAAYLVRGHRRKN</sequence>
<keyword evidence="3 7" id="KW-0812">Transmembrane</keyword>
<keyword evidence="6 7" id="KW-0472">Membrane</keyword>
<evidence type="ECO:0000256" key="4">
    <source>
        <dbReference type="ARBA" id="ARBA00022970"/>
    </source>
</evidence>
<dbReference type="RefSeq" id="WP_275844347.1">
    <property type="nucleotide sequence ID" value="NZ_CP135996.1"/>
</dbReference>
<name>A0AA97DA91_9FIRM</name>
<accession>A0AA97DA91</accession>
<dbReference type="Proteomes" id="UP001300604">
    <property type="component" value="Chromosome"/>
</dbReference>
<reference evidence="9 10" key="2">
    <citation type="submission" date="2024-06" db="EMBL/GenBank/DDBJ databases">
        <title>Caproicibacterium argilliputei sp. nov, a novel caproic acid producing anaerobic bacterium isolated from pit mud.</title>
        <authorList>
            <person name="Xia S."/>
        </authorList>
    </citation>
    <scope>NUCLEOTIDE SEQUENCE [LARGE SCALE GENOMIC DNA]</scope>
    <source>
        <strain evidence="9 10">ZCY20-5</strain>
    </source>
</reference>
<feature type="transmembrane region" description="Helical" evidence="7">
    <location>
        <begin position="160"/>
        <end position="183"/>
    </location>
</feature>
<gene>
    <name evidence="9" type="ORF">PXC00_04395</name>
</gene>
<feature type="domain" description="Amino acid permease/ SLC12A" evidence="8">
    <location>
        <begin position="27"/>
        <end position="448"/>
    </location>
</feature>
<protein>
    <submittedName>
        <fullName evidence="9">Amino acid permease</fullName>
    </submittedName>
</protein>
<feature type="transmembrane region" description="Helical" evidence="7">
    <location>
        <begin position="337"/>
        <end position="356"/>
    </location>
</feature>
<dbReference type="PANTHER" id="PTHR43495">
    <property type="entry name" value="GABA PERMEASE"/>
    <property type="match status" value="1"/>
</dbReference>
<evidence type="ECO:0000256" key="7">
    <source>
        <dbReference type="SAM" id="Phobius"/>
    </source>
</evidence>
<feature type="transmembrane region" description="Helical" evidence="7">
    <location>
        <begin position="405"/>
        <end position="422"/>
    </location>
</feature>
<feature type="transmembrane region" description="Helical" evidence="7">
    <location>
        <begin position="203"/>
        <end position="228"/>
    </location>
</feature>
<evidence type="ECO:0000259" key="8">
    <source>
        <dbReference type="Pfam" id="PF00324"/>
    </source>
</evidence>
<feature type="transmembrane region" description="Helical" evidence="7">
    <location>
        <begin position="50"/>
        <end position="72"/>
    </location>
</feature>
<evidence type="ECO:0000313" key="9">
    <source>
        <dbReference type="EMBL" id="WOC33124.1"/>
    </source>
</evidence>
<reference evidence="10" key="3">
    <citation type="submission" date="2024-06" db="EMBL/GenBank/DDBJ databases">
        <authorList>
            <person name="Zeng C."/>
        </authorList>
    </citation>
    <scope>NUCLEOTIDE SEQUENCE [LARGE SCALE GENOMIC DNA]</scope>
    <source>
        <strain evidence="10">ZCY20-5</strain>
    </source>
</reference>
<proteinExistence type="predicted"/>
<evidence type="ECO:0000256" key="3">
    <source>
        <dbReference type="ARBA" id="ARBA00022692"/>
    </source>
</evidence>
<dbReference type="Pfam" id="PF00324">
    <property type="entry name" value="AA_permease"/>
    <property type="match status" value="1"/>
</dbReference>
<dbReference type="GO" id="GO:0006865">
    <property type="term" value="P:amino acid transport"/>
    <property type="evidence" value="ECO:0007669"/>
    <property type="project" value="UniProtKB-KW"/>
</dbReference>
<evidence type="ECO:0000256" key="2">
    <source>
        <dbReference type="ARBA" id="ARBA00022448"/>
    </source>
</evidence>
<dbReference type="KEGG" id="carl:PXC00_04395"/>
<evidence type="ECO:0000256" key="5">
    <source>
        <dbReference type="ARBA" id="ARBA00022989"/>
    </source>
</evidence>
<dbReference type="PANTHER" id="PTHR43495:SF5">
    <property type="entry name" value="GAMMA-AMINOBUTYRIC ACID PERMEASE"/>
    <property type="match status" value="1"/>
</dbReference>
<evidence type="ECO:0000313" key="10">
    <source>
        <dbReference type="Proteomes" id="UP001300604"/>
    </source>
</evidence>
<dbReference type="EMBL" id="CP135996">
    <property type="protein sequence ID" value="WOC33124.1"/>
    <property type="molecule type" value="Genomic_DNA"/>
</dbReference>
<feature type="transmembrane region" description="Helical" evidence="7">
    <location>
        <begin position="428"/>
        <end position="446"/>
    </location>
</feature>
<dbReference type="InterPro" id="IPR004841">
    <property type="entry name" value="AA-permease/SLC12A_dom"/>
</dbReference>
<feature type="transmembrane region" description="Helical" evidence="7">
    <location>
        <begin position="93"/>
        <end position="124"/>
    </location>
</feature>
<evidence type="ECO:0000256" key="6">
    <source>
        <dbReference type="ARBA" id="ARBA00023136"/>
    </source>
</evidence>
<evidence type="ECO:0000256" key="1">
    <source>
        <dbReference type="ARBA" id="ARBA00004141"/>
    </source>
</evidence>
<dbReference type="GO" id="GO:0016020">
    <property type="term" value="C:membrane"/>
    <property type="evidence" value="ECO:0007669"/>
    <property type="project" value="UniProtKB-SubCell"/>
</dbReference>
<feature type="transmembrane region" description="Helical" evidence="7">
    <location>
        <begin position="284"/>
        <end position="306"/>
    </location>
</feature>
<reference evidence="10" key="1">
    <citation type="submission" date="2024-06" db="EMBL/GenBank/DDBJ databases">
        <title>Caproicibacterium argilliputei sp. nov, a novel caproic acid producing anaerobic bacterium isolated from pit mud.</title>
        <authorList>
            <person name="Zeng C."/>
        </authorList>
    </citation>
    <scope>NUCLEOTIDE SEQUENCE [LARGE SCALE GENOMIC DNA]</scope>
    <source>
        <strain evidence="10">ZCY20-5</strain>
    </source>
</reference>
<keyword evidence="10" id="KW-1185">Reference proteome</keyword>
<dbReference type="PIRSF" id="PIRSF006060">
    <property type="entry name" value="AA_transporter"/>
    <property type="match status" value="1"/>
</dbReference>
<feature type="transmembrane region" description="Helical" evidence="7">
    <location>
        <begin position="240"/>
        <end position="264"/>
    </location>
</feature>